<evidence type="ECO:0000259" key="4">
    <source>
        <dbReference type="PROSITE" id="PS50137"/>
    </source>
</evidence>
<evidence type="ECO:0000256" key="3">
    <source>
        <dbReference type="PROSITE-ProRule" id="PRU00266"/>
    </source>
</evidence>
<feature type="domain" description="DRBM" evidence="4">
    <location>
        <begin position="148"/>
        <end position="217"/>
    </location>
</feature>
<feature type="domain" description="DRBM" evidence="4">
    <location>
        <begin position="1"/>
        <end position="70"/>
    </location>
</feature>
<dbReference type="CDD" id="cd19907">
    <property type="entry name" value="DSRM_AtDRB-like_rpt1"/>
    <property type="match status" value="1"/>
</dbReference>
<dbReference type="Proteomes" id="UP000230069">
    <property type="component" value="Unassembled WGS sequence"/>
</dbReference>
<dbReference type="SMART" id="SM00358">
    <property type="entry name" value="DSRM"/>
    <property type="match status" value="3"/>
</dbReference>
<proteinExistence type="predicted"/>
<dbReference type="SUPFAM" id="SSF54768">
    <property type="entry name" value="dsRNA-binding domain-like"/>
    <property type="match status" value="3"/>
</dbReference>
<keyword evidence="6" id="KW-1185">Reference proteome</keyword>
<name>A0A2G5EEC1_AQUCA</name>
<dbReference type="PANTHER" id="PTHR46031:SF16">
    <property type="entry name" value="DOUBLE-STRANDED RNA-BINDING PROTEIN 4"/>
    <property type="match status" value="1"/>
</dbReference>
<dbReference type="FunCoup" id="A0A2G5EEC1">
    <property type="interactions" value="393"/>
</dbReference>
<dbReference type="PANTHER" id="PTHR46031">
    <property type="match status" value="1"/>
</dbReference>
<keyword evidence="2 3" id="KW-0694">RNA-binding</keyword>
<evidence type="ECO:0000313" key="5">
    <source>
        <dbReference type="EMBL" id="PIA54106.1"/>
    </source>
</evidence>
<feature type="domain" description="DRBM" evidence="4">
    <location>
        <begin position="227"/>
        <end position="295"/>
    </location>
</feature>
<dbReference type="InterPro" id="IPR014720">
    <property type="entry name" value="dsRBD_dom"/>
</dbReference>
<dbReference type="InterPro" id="IPR044450">
    <property type="entry name" value="AtDRB-like_DSRM_1"/>
</dbReference>
<sequence>MFKSKLQELCQQRQWELPNYSLNKDGPPHQPRFKASVLINSDSFDSPDFCKSSKEAQSEAARIAFQHFSLPKPVVSSSVSTPLSSSSSTSFSNASTVLRNIPIGEGNMLGKNEEVSNTSPSHGTAVVVKDDKDFGGQEMQSFSNVLYLYKGQLQIFAQKRNLSLPVYSCTREGSSHAPRFKAIVTVDGQCFESPEFFRTLREAEHAAAKVAFSSLSKDGIQEDDCPLYKNYLQELTRKEGFSIPNYMTTLSGASHVPTFTSTVEVEGGVYHGVAARTKKQAELNAAKVAYFSLKERQSKRIPAPLSNNGDAQGSLENVFSSLHSGITVVPAPLSHSDDAKVSLEDVFSSCRSRNTAVSAPLSHSGDAQVSLENVFSSSHSSITVVPVPLSHSGDDKVSLENVFSSSHSGITAVPAPLSHSGDAEGSLENAFSSSHSSITVAPAPLSPSGDAKVSLENVFSSSHSAVTAVPAPLSHSGAAQVTLENAISSSDSGITVIPAPLSHSGVAQVPHENGVSISHSSITVVPAPLSHSGNAQGSLENVSSSLSGVTVDFQRKLTWKDEDQEAPSDAIFSRRVKASADHSTTPLLDPGTNSKSRIKNTASLDVIYEHLQVPVPSIPSPEFGTLSPTTVLEGSNFSATDLNSNLLAKEGALLCNRVMVYPRKPKLEFPKGTTLLPITDDHWVAVNLEYPNE</sequence>
<dbReference type="AlphaFoldDB" id="A0A2G5EEC1"/>
<evidence type="ECO:0000256" key="2">
    <source>
        <dbReference type="ARBA" id="ARBA00022884"/>
    </source>
</evidence>
<evidence type="ECO:0000256" key="1">
    <source>
        <dbReference type="ARBA" id="ARBA00022737"/>
    </source>
</evidence>
<protein>
    <recommendedName>
        <fullName evidence="4">DRBM domain-containing protein</fullName>
    </recommendedName>
</protein>
<dbReference type="Pfam" id="PF00035">
    <property type="entry name" value="dsrm"/>
    <property type="match status" value="3"/>
</dbReference>
<dbReference type="GO" id="GO:0003725">
    <property type="term" value="F:double-stranded RNA binding"/>
    <property type="evidence" value="ECO:0007669"/>
    <property type="project" value="InterPro"/>
</dbReference>
<dbReference type="Gene3D" id="3.30.160.20">
    <property type="match status" value="3"/>
</dbReference>
<dbReference type="InParanoid" id="A0A2G5EEC1"/>
<reference evidence="5 6" key="1">
    <citation type="submission" date="2017-09" db="EMBL/GenBank/DDBJ databases">
        <title>WGS assembly of Aquilegia coerulea Goldsmith.</title>
        <authorList>
            <person name="Hodges S."/>
            <person name="Kramer E."/>
            <person name="Nordborg M."/>
            <person name="Tomkins J."/>
            <person name="Borevitz J."/>
            <person name="Derieg N."/>
            <person name="Yan J."/>
            <person name="Mihaltcheva S."/>
            <person name="Hayes R.D."/>
            <person name="Rokhsar D."/>
        </authorList>
    </citation>
    <scope>NUCLEOTIDE SEQUENCE [LARGE SCALE GENOMIC DNA]</scope>
    <source>
        <strain evidence="6">cv. Goldsmith</strain>
    </source>
</reference>
<dbReference type="STRING" id="218851.A0A2G5EEC1"/>
<organism evidence="5 6">
    <name type="scientific">Aquilegia coerulea</name>
    <name type="common">Rocky mountain columbine</name>
    <dbReference type="NCBI Taxonomy" id="218851"/>
    <lineage>
        <taxon>Eukaryota</taxon>
        <taxon>Viridiplantae</taxon>
        <taxon>Streptophyta</taxon>
        <taxon>Embryophyta</taxon>
        <taxon>Tracheophyta</taxon>
        <taxon>Spermatophyta</taxon>
        <taxon>Magnoliopsida</taxon>
        <taxon>Ranunculales</taxon>
        <taxon>Ranunculaceae</taxon>
        <taxon>Thalictroideae</taxon>
        <taxon>Aquilegia</taxon>
    </lineage>
</organism>
<keyword evidence="1" id="KW-0677">Repeat</keyword>
<dbReference type="EMBL" id="KZ305026">
    <property type="protein sequence ID" value="PIA54106.1"/>
    <property type="molecule type" value="Genomic_DNA"/>
</dbReference>
<gene>
    <name evidence="5" type="ORF">AQUCO_00900581v1</name>
</gene>
<accession>A0A2G5EEC1</accession>
<dbReference type="OrthoDB" id="5274873at2759"/>
<dbReference type="PROSITE" id="PS50137">
    <property type="entry name" value="DS_RBD"/>
    <property type="match status" value="3"/>
</dbReference>
<evidence type="ECO:0000313" key="6">
    <source>
        <dbReference type="Proteomes" id="UP000230069"/>
    </source>
</evidence>